<dbReference type="InterPro" id="IPR047975">
    <property type="entry name" value="Heme_bind_FMP"/>
</dbReference>
<dbReference type="STRING" id="1631249.BQ8794_150024"/>
<dbReference type="Proteomes" id="UP000188388">
    <property type="component" value="Unassembled WGS sequence"/>
</dbReference>
<dbReference type="NCBIfam" id="NF040572">
    <property type="entry name" value="heme_bind_FMP"/>
    <property type="match status" value="1"/>
</dbReference>
<dbReference type="AlphaFoldDB" id="A0A1R3V354"/>
<accession>A0A1R3V354</accession>
<dbReference type="RefSeq" id="WP_077375306.1">
    <property type="nucleotide sequence ID" value="NZ_FTPD01000007.1"/>
</dbReference>
<sequence>MIAASRVTELKTEPRYIDIARQGDSDLDVLKLLPGTWKNDPGMKGRGWNAIALPFASSGSGIDYRLLVNQYDEVLKFTLVDKGVKNRGIQRNGTSINTDQVVVALDYEQRIEQLIADDFPASGLQGDPNTTIHHEPGLWLFMTNEAEKTSNIGRLGTIPHGDSLLALGAGEVTNGPPTIPAINGLPIGVNQTLTSPYLAPYNHFHLSPFKGVVADPNFPGFDPVEPHLLLVGGAPGTVTRTTKLQVSTTVETAGIVNIPFIVRQANAAEMISTFWIMELDELTPAGTPRLILQYLQIVLLDFFPRRDGLPGLIRWPHVSINTMEKVADADAMKTAAPATP</sequence>
<evidence type="ECO:0000313" key="1">
    <source>
        <dbReference type="EMBL" id="SIT54342.1"/>
    </source>
</evidence>
<organism evidence="1 2">
    <name type="scientific">Mesorhizobium prunaredense</name>
    <dbReference type="NCBI Taxonomy" id="1631249"/>
    <lineage>
        <taxon>Bacteria</taxon>
        <taxon>Pseudomonadati</taxon>
        <taxon>Pseudomonadota</taxon>
        <taxon>Alphaproteobacteria</taxon>
        <taxon>Hyphomicrobiales</taxon>
        <taxon>Phyllobacteriaceae</taxon>
        <taxon>Mesorhizobium</taxon>
    </lineage>
</organism>
<keyword evidence="2" id="KW-1185">Reference proteome</keyword>
<gene>
    <name evidence="1" type="ORF">BQ8794_150024</name>
</gene>
<proteinExistence type="predicted"/>
<reference evidence="2" key="1">
    <citation type="submission" date="2017-01" db="EMBL/GenBank/DDBJ databases">
        <authorList>
            <person name="Brunel B."/>
        </authorList>
    </citation>
    <scope>NUCLEOTIDE SEQUENCE [LARGE SCALE GENOMIC DNA]</scope>
</reference>
<protein>
    <submittedName>
        <fullName evidence="1">Uncharacterized protein</fullName>
    </submittedName>
</protein>
<evidence type="ECO:0000313" key="2">
    <source>
        <dbReference type="Proteomes" id="UP000188388"/>
    </source>
</evidence>
<name>A0A1R3V354_9HYPH</name>
<dbReference type="EMBL" id="FTPD01000007">
    <property type="protein sequence ID" value="SIT54342.1"/>
    <property type="molecule type" value="Genomic_DNA"/>
</dbReference>